<keyword evidence="4" id="KW-1185">Reference proteome</keyword>
<keyword evidence="1" id="KW-0175">Coiled coil</keyword>
<accession>A0A9N9R2F1</accession>
<evidence type="ECO:0000313" key="4">
    <source>
        <dbReference type="Proteomes" id="UP001153714"/>
    </source>
</evidence>
<dbReference type="Proteomes" id="UP001153714">
    <property type="component" value="Chromosome 19"/>
</dbReference>
<reference evidence="3" key="2">
    <citation type="submission" date="2022-10" db="EMBL/GenBank/DDBJ databases">
        <authorList>
            <consortium name="ENA_rothamsted_submissions"/>
            <consortium name="culmorum"/>
            <person name="King R."/>
        </authorList>
    </citation>
    <scope>NUCLEOTIDE SEQUENCE</scope>
</reference>
<evidence type="ECO:0000256" key="1">
    <source>
        <dbReference type="SAM" id="Coils"/>
    </source>
</evidence>
<proteinExistence type="predicted"/>
<feature type="region of interest" description="Disordered" evidence="2">
    <location>
        <begin position="1"/>
        <end position="37"/>
    </location>
</feature>
<sequence>MSKEQRTTVAGGPRRPSTSSPRKIKNPGDMDSEEKSIEESIDKMQELLRMAHKQIYGAMKREVKEALEFITMKGQDVLQELYNGIIRDRNEMKELREKVRLGEQMNEMRATMKEEMNKIAIKMEQQQEAMIKHREKKKRSREEDESVQTKYLRMIDYKLEDIKNREEALFDRFSDRTMKDNEMTTAIMVRKLDTLEENLTAETIELERKLVDRLGRRMAMEEKSTSKEIDTDLAQLIRDTGRETTQEITKSIDTVLTECMQDIHNAITYGGTAPDSNTEVLSGLGRLETNIKEIMENTKEAITGNIKETTGNITKIIERISSQENTTPVGMHGTNTYAEITKGKKHRKPKTMHSLLITSKNKNDMAQDVIDKTKEILKPDKNGIQIERIRKVKDQRIIVSCIEEQETEKIKEKIEVSEELEAERVKNKNPLIIIKEVKYRLTDEEIKEAIRNQNPDIYATKQEDDEFRIKYRRKTRNTEKCHVIVQLKPEYWKKITEKGHLYIEMERVRVEDQTPLIQCTRCLNFGHGRKFCHESADKCSHCGGLHLRAECPDRKAGVPPQCCNCTHAEISETDHNAFSTICKIREKWDSLARSTTAYD</sequence>
<dbReference type="AlphaFoldDB" id="A0A9N9R2F1"/>
<reference evidence="3" key="1">
    <citation type="submission" date="2021-12" db="EMBL/GenBank/DDBJ databases">
        <authorList>
            <person name="King R."/>
        </authorList>
    </citation>
    <scope>NUCLEOTIDE SEQUENCE</scope>
</reference>
<evidence type="ECO:0008006" key="5">
    <source>
        <dbReference type="Google" id="ProtNLM"/>
    </source>
</evidence>
<organism evidence="3 4">
    <name type="scientific">Diatraea saccharalis</name>
    <name type="common">sugarcane borer</name>
    <dbReference type="NCBI Taxonomy" id="40085"/>
    <lineage>
        <taxon>Eukaryota</taxon>
        <taxon>Metazoa</taxon>
        <taxon>Ecdysozoa</taxon>
        <taxon>Arthropoda</taxon>
        <taxon>Hexapoda</taxon>
        <taxon>Insecta</taxon>
        <taxon>Pterygota</taxon>
        <taxon>Neoptera</taxon>
        <taxon>Endopterygota</taxon>
        <taxon>Lepidoptera</taxon>
        <taxon>Glossata</taxon>
        <taxon>Ditrysia</taxon>
        <taxon>Pyraloidea</taxon>
        <taxon>Crambidae</taxon>
        <taxon>Crambinae</taxon>
        <taxon>Diatraea</taxon>
    </lineage>
</organism>
<evidence type="ECO:0000256" key="2">
    <source>
        <dbReference type="SAM" id="MobiDB-lite"/>
    </source>
</evidence>
<protein>
    <recommendedName>
        <fullName evidence="5">Gag-like protein</fullName>
    </recommendedName>
</protein>
<dbReference type="OrthoDB" id="10022108at2759"/>
<name>A0A9N9R2F1_9NEOP</name>
<evidence type="ECO:0000313" key="3">
    <source>
        <dbReference type="EMBL" id="CAG9788015.1"/>
    </source>
</evidence>
<dbReference type="EMBL" id="OU893350">
    <property type="protein sequence ID" value="CAG9788015.1"/>
    <property type="molecule type" value="Genomic_DNA"/>
</dbReference>
<feature type="coiled-coil region" evidence="1">
    <location>
        <begin position="78"/>
        <end position="143"/>
    </location>
</feature>
<gene>
    <name evidence="3" type="ORF">DIATSA_LOCUS5857</name>
</gene>